<evidence type="ECO:0000256" key="1">
    <source>
        <dbReference type="SAM" id="MobiDB-lite"/>
    </source>
</evidence>
<dbReference type="HOGENOM" id="CLU_2898781_0_0_12"/>
<accession>H2CH55</accession>
<dbReference type="EMBL" id="JH597773">
    <property type="protein sequence ID" value="EHQ06925.1"/>
    <property type="molecule type" value="Genomic_DNA"/>
</dbReference>
<organism evidence="2 3">
    <name type="scientific">Leptonema illini DSM 21528</name>
    <dbReference type="NCBI Taxonomy" id="929563"/>
    <lineage>
        <taxon>Bacteria</taxon>
        <taxon>Pseudomonadati</taxon>
        <taxon>Spirochaetota</taxon>
        <taxon>Spirochaetia</taxon>
        <taxon>Leptospirales</taxon>
        <taxon>Leptospiraceae</taxon>
        <taxon>Leptonema</taxon>
    </lineage>
</organism>
<feature type="region of interest" description="Disordered" evidence="1">
    <location>
        <begin position="43"/>
        <end position="62"/>
    </location>
</feature>
<gene>
    <name evidence="2" type="ORF">Lepil_2249</name>
</gene>
<sequence>MTEAHVKDLVSLQVRSTGFRDVIQLRHRRQLDGFARFIGIQPGHNCKEQQKTDHTETAGRSY</sequence>
<reference evidence="2 3" key="1">
    <citation type="submission" date="2011-10" db="EMBL/GenBank/DDBJ databases">
        <title>The Improved High-Quality Draft genome of Leptonema illini DSM 21528.</title>
        <authorList>
            <consortium name="US DOE Joint Genome Institute (JGI-PGF)"/>
            <person name="Lucas S."/>
            <person name="Copeland A."/>
            <person name="Lapidus A."/>
            <person name="Glavina del Rio T."/>
            <person name="Dalin E."/>
            <person name="Tice H."/>
            <person name="Bruce D."/>
            <person name="Goodwin L."/>
            <person name="Pitluck S."/>
            <person name="Peters L."/>
            <person name="Mikhailova N."/>
            <person name="Held B."/>
            <person name="Kyrpides N."/>
            <person name="Mavromatis K."/>
            <person name="Ivanova N."/>
            <person name="Markowitz V."/>
            <person name="Cheng J.-F."/>
            <person name="Hugenholtz P."/>
            <person name="Woyke T."/>
            <person name="Wu D."/>
            <person name="Gronow S."/>
            <person name="Wellnitz S."/>
            <person name="Brambilla E.-M."/>
            <person name="Klenk H.-P."/>
            <person name="Eisen J.A."/>
        </authorList>
    </citation>
    <scope>NUCLEOTIDE SEQUENCE [LARGE SCALE GENOMIC DNA]</scope>
    <source>
        <strain evidence="2 3">DSM 21528</strain>
    </source>
</reference>
<protein>
    <submittedName>
        <fullName evidence="2">Uncharacterized protein</fullName>
    </submittedName>
</protein>
<dbReference type="AlphaFoldDB" id="H2CH55"/>
<evidence type="ECO:0000313" key="3">
    <source>
        <dbReference type="Proteomes" id="UP000005737"/>
    </source>
</evidence>
<evidence type="ECO:0000313" key="2">
    <source>
        <dbReference type="EMBL" id="EHQ06925.1"/>
    </source>
</evidence>
<name>H2CH55_9LEPT</name>
<feature type="compositionally biased region" description="Basic and acidic residues" evidence="1">
    <location>
        <begin position="45"/>
        <end position="62"/>
    </location>
</feature>
<dbReference type="Proteomes" id="UP000005737">
    <property type="component" value="Unassembled WGS sequence"/>
</dbReference>
<proteinExistence type="predicted"/>
<keyword evidence="3" id="KW-1185">Reference proteome</keyword>